<accession>A0A975HJ72</accession>
<dbReference type="PROSITE" id="PS50259">
    <property type="entry name" value="G_PROTEIN_RECEP_F3_4"/>
    <property type="match status" value="1"/>
</dbReference>
<feature type="transmembrane region" description="Helical" evidence="8">
    <location>
        <begin position="890"/>
        <end position="909"/>
    </location>
</feature>
<feature type="transmembrane region" description="Helical" evidence="8">
    <location>
        <begin position="528"/>
        <end position="547"/>
    </location>
</feature>
<dbReference type="PANTHER" id="PTHR32063">
    <property type="match status" value="1"/>
</dbReference>
<evidence type="ECO:0000313" key="10">
    <source>
        <dbReference type="EMBL" id="QTH64918.1"/>
    </source>
</evidence>
<sequence>MIESIIRWSIGNRFFVILATLILIGGGLFSIKNTPVDALPDLSDVQVIIKTNYPGQAPQVVQDQVTYPLTTAMLSVPGAVTVRGYSFFGDSFVYVIFDEDTDLYWARSRVLEYLSQVAPSLPASARPQLGPDATGVGWVYLYSLVDKTGNLDISQLRSIQDWFLKYELQTVPGVSEVAAVGGMVKQYQIQVDPDKLRAYGIPLSHIQMALKRGNQETGASVVEMAEAEYMVTATGYIKSISDIELIPLGVNAQGTPLTIGDVAEVNLGPQMRRGIAELNGEGEVVGGVVVMRFGENAQKTIDGVKAKLEELKKGLPEGVEIVTVYDRSGLIGEAVENLWSKLLEELAVVAIVCVAFLFHLRSSIVAVVTLPIGILASFIIMHMQGINANIMSLGGIAIAIGAMTDGAIVMIENMHKHMEKTPLTDENRWQIVSKAASEVGPALFFSLLIITVSFLPVFILEAQEGRMFSPLAYTKTYAMAASAGLAITLVPVLMGYFIRGKIVSEKKNPLNRLLIAIYMPVLKQVMKFPKSTIVAAILVTIVGFWPVDKIGSEFIPPLDEGDLMYMPTTYPGISIGKAREILQQTDKLIKTVPEVETVFGKVGRAETATDPAPLTMIETFIQLKPQEEWREGVTTESLKAEFDKLVKFPGLTNAWVMPIKTRIDMLATGIKTPVGIKVAGADLNTIQEIGQQIEQLLPEVTGTASVYSERVAGGRYIKVDISREKASRFGLNIDDVQQVVSTAIGGMNVTQTVEGQERYPVNLRYPQDYRDSPEQLSRLPVVTPNGQRIALGDVAEIKVEVGPPGIKSENARINGWTFIDIEGVDVGTYVESAKEHLAKNLILPAGYSITWAGQYEYMERAKAKLTYVVPLTLAIIVILLYLNFRAFSEVAIIIVTLPMAMIGGLWLMYLEGFNFSVAVGVGFIALAGVAVEIGVIMLVYLNQALAELKEKAKERAELISEDEYQDALLHGAGLRVRPVMMTVATIIIGLMPILYGTGTGSEVMSRIAAPMVGGMTSAVLLTLIVLPAIYSIVKKPEVNAFNKELSNAELKNNA</sequence>
<feature type="transmembrane region" description="Helical" evidence="8">
    <location>
        <begin position="1007"/>
        <end position="1033"/>
    </location>
</feature>
<comment type="subcellular location">
    <subcellularLocation>
        <location evidence="1">Cell membrane</location>
        <topology evidence="1">Multi-pass membrane protein</topology>
    </subcellularLocation>
</comment>
<evidence type="ECO:0000256" key="2">
    <source>
        <dbReference type="ARBA" id="ARBA00010942"/>
    </source>
</evidence>
<feature type="transmembrane region" description="Helical" evidence="8">
    <location>
        <begin position="365"/>
        <end position="384"/>
    </location>
</feature>
<keyword evidence="3" id="KW-0813">Transport</keyword>
<evidence type="ECO:0000256" key="8">
    <source>
        <dbReference type="SAM" id="Phobius"/>
    </source>
</evidence>
<dbReference type="SUPFAM" id="SSF82693">
    <property type="entry name" value="Multidrug efflux transporter AcrB pore domain, PN1, PN2, PC1 and PC2 subdomains"/>
    <property type="match status" value="2"/>
</dbReference>
<evidence type="ECO:0000256" key="3">
    <source>
        <dbReference type="ARBA" id="ARBA00022448"/>
    </source>
</evidence>
<dbReference type="GO" id="GO:0004930">
    <property type="term" value="F:G protein-coupled receptor activity"/>
    <property type="evidence" value="ECO:0007669"/>
    <property type="project" value="InterPro"/>
</dbReference>
<proteinExistence type="inferred from homology"/>
<dbReference type="EMBL" id="CP072110">
    <property type="protein sequence ID" value="QTH64918.1"/>
    <property type="molecule type" value="Genomic_DNA"/>
</dbReference>
<feature type="transmembrane region" description="Helical" evidence="8">
    <location>
        <begin position="439"/>
        <end position="459"/>
    </location>
</feature>
<dbReference type="GO" id="GO:0042910">
    <property type="term" value="F:xenobiotic transmembrane transporter activity"/>
    <property type="evidence" value="ECO:0007669"/>
    <property type="project" value="TreeGrafter"/>
</dbReference>
<feature type="transmembrane region" description="Helical" evidence="8">
    <location>
        <begin position="978"/>
        <end position="995"/>
    </location>
</feature>
<dbReference type="Pfam" id="PF00873">
    <property type="entry name" value="ACR_tran"/>
    <property type="match status" value="1"/>
</dbReference>
<keyword evidence="11" id="KW-1185">Reference proteome</keyword>
<dbReference type="Gene3D" id="3.30.70.1320">
    <property type="entry name" value="Multidrug efflux transporter AcrB pore domain like"/>
    <property type="match status" value="1"/>
</dbReference>
<feature type="transmembrane region" description="Helical" evidence="8">
    <location>
        <begin position="479"/>
        <end position="498"/>
    </location>
</feature>
<dbReference type="InterPro" id="IPR001036">
    <property type="entry name" value="Acrflvin-R"/>
</dbReference>
<gene>
    <name evidence="10" type="ORF">J1N51_05575</name>
</gene>
<dbReference type="Gene3D" id="3.30.2090.10">
    <property type="entry name" value="Multidrug efflux transporter AcrB TolC docking domain, DN and DC subdomains"/>
    <property type="match status" value="2"/>
</dbReference>
<evidence type="ECO:0000256" key="4">
    <source>
        <dbReference type="ARBA" id="ARBA00022475"/>
    </source>
</evidence>
<feature type="transmembrane region" description="Helical" evidence="8">
    <location>
        <begin position="865"/>
        <end position="883"/>
    </location>
</feature>
<dbReference type="Proteomes" id="UP000682739">
    <property type="component" value="Chromosome"/>
</dbReference>
<evidence type="ECO:0000313" key="11">
    <source>
        <dbReference type="Proteomes" id="UP000682739"/>
    </source>
</evidence>
<feature type="transmembrane region" description="Helical" evidence="8">
    <location>
        <begin position="12"/>
        <end position="31"/>
    </location>
</feature>
<evidence type="ECO:0000256" key="5">
    <source>
        <dbReference type="ARBA" id="ARBA00022692"/>
    </source>
</evidence>
<keyword evidence="6 8" id="KW-1133">Transmembrane helix</keyword>
<dbReference type="InterPro" id="IPR004763">
    <property type="entry name" value="CusA-like"/>
</dbReference>
<dbReference type="GO" id="GO:0005886">
    <property type="term" value="C:plasma membrane"/>
    <property type="evidence" value="ECO:0007669"/>
    <property type="project" value="UniProtKB-SubCell"/>
</dbReference>
<feature type="transmembrane region" description="Helical" evidence="8">
    <location>
        <begin position="915"/>
        <end position="941"/>
    </location>
</feature>
<protein>
    <submittedName>
        <fullName evidence="10">Efflux RND transporter permease subunit</fullName>
    </submittedName>
</protein>
<dbReference type="NCBIfam" id="TIGR00914">
    <property type="entry name" value="2A0601"/>
    <property type="match status" value="1"/>
</dbReference>
<keyword evidence="5 8" id="KW-0812">Transmembrane</keyword>
<dbReference type="AlphaFoldDB" id="A0A975HJ72"/>
<dbReference type="Gene3D" id="3.30.70.1440">
    <property type="entry name" value="Multidrug efflux transporter AcrB pore domain"/>
    <property type="match status" value="1"/>
</dbReference>
<dbReference type="RefSeq" id="WP_208832965.1">
    <property type="nucleotide sequence ID" value="NZ_CP072110.1"/>
</dbReference>
<feature type="domain" description="G-protein coupled receptors family 3 profile" evidence="9">
    <location>
        <begin position="937"/>
        <end position="1048"/>
    </location>
</feature>
<dbReference type="GO" id="GO:0008324">
    <property type="term" value="F:monoatomic cation transmembrane transporter activity"/>
    <property type="evidence" value="ECO:0007669"/>
    <property type="project" value="InterPro"/>
</dbReference>
<dbReference type="Gene3D" id="3.30.70.1430">
    <property type="entry name" value="Multidrug efflux transporter AcrB pore domain"/>
    <property type="match status" value="2"/>
</dbReference>
<dbReference type="SUPFAM" id="SSF82714">
    <property type="entry name" value="Multidrug efflux transporter AcrB TolC docking domain, DN and DC subdomains"/>
    <property type="match status" value="2"/>
</dbReference>
<dbReference type="SUPFAM" id="SSF82866">
    <property type="entry name" value="Multidrug efflux transporter AcrB transmembrane domain"/>
    <property type="match status" value="2"/>
</dbReference>
<dbReference type="PRINTS" id="PR00702">
    <property type="entry name" value="ACRIFLAVINRP"/>
</dbReference>
<comment type="similarity">
    <text evidence="2">Belongs to the resistance-nodulation-cell division (RND) (TC 2.A.6) family.</text>
</comment>
<dbReference type="InterPro" id="IPR027463">
    <property type="entry name" value="AcrB_DN_DC_subdom"/>
</dbReference>
<reference evidence="10" key="1">
    <citation type="submission" date="2021-03" db="EMBL/GenBank/DDBJ databases">
        <title>Description of Psychrosphaera ytuae sp. nov. isolated from deep sea sediment of South China Sea.</title>
        <authorList>
            <person name="Zhang J."/>
            <person name="Xu X.-D."/>
        </authorList>
    </citation>
    <scope>NUCLEOTIDE SEQUENCE</scope>
    <source>
        <strain evidence="10">MTZ26</strain>
    </source>
</reference>
<name>A0A975HJ72_9GAMM</name>
<evidence type="ECO:0000256" key="6">
    <source>
        <dbReference type="ARBA" id="ARBA00022989"/>
    </source>
</evidence>
<keyword evidence="7 8" id="KW-0472">Membrane</keyword>
<evidence type="ECO:0000256" key="1">
    <source>
        <dbReference type="ARBA" id="ARBA00004651"/>
    </source>
</evidence>
<keyword evidence="4" id="KW-1003">Cell membrane</keyword>
<evidence type="ECO:0000259" key="9">
    <source>
        <dbReference type="PROSITE" id="PS50259"/>
    </source>
</evidence>
<evidence type="ECO:0000256" key="7">
    <source>
        <dbReference type="ARBA" id="ARBA00023136"/>
    </source>
</evidence>
<feature type="transmembrane region" description="Helical" evidence="8">
    <location>
        <begin position="390"/>
        <end position="411"/>
    </location>
</feature>
<organism evidence="10 11">
    <name type="scientific">Psychrosphaera ytuae</name>
    <dbReference type="NCBI Taxonomy" id="2820710"/>
    <lineage>
        <taxon>Bacteria</taxon>
        <taxon>Pseudomonadati</taxon>
        <taxon>Pseudomonadota</taxon>
        <taxon>Gammaproteobacteria</taxon>
        <taxon>Alteromonadales</taxon>
        <taxon>Pseudoalteromonadaceae</taxon>
        <taxon>Psychrosphaera</taxon>
    </lineage>
</organism>
<dbReference type="PANTHER" id="PTHR32063:SF19">
    <property type="entry name" value="CATION EFFLUX SYSTEM PROTEIN CUSA"/>
    <property type="match status" value="1"/>
</dbReference>
<dbReference type="Gene3D" id="1.20.1640.10">
    <property type="entry name" value="Multidrug efflux transporter AcrB transmembrane domain"/>
    <property type="match status" value="2"/>
</dbReference>
<dbReference type="InterPro" id="IPR017978">
    <property type="entry name" value="GPCR_3_C"/>
</dbReference>
<dbReference type="KEGG" id="psym:J1N51_05575"/>